<evidence type="ECO:0000313" key="5">
    <source>
        <dbReference type="Proteomes" id="UP000032811"/>
    </source>
</evidence>
<dbReference type="Proteomes" id="UP000049127">
    <property type="component" value="Unassembled WGS sequence"/>
</dbReference>
<dbReference type="Gene3D" id="3.10.180.10">
    <property type="entry name" value="2,3-Dihydroxybiphenyl 1,2-Dioxygenase, domain 1"/>
    <property type="match status" value="1"/>
</dbReference>
<name>A0A0A1SLM3_PARSO</name>
<dbReference type="AlphaFoldDB" id="A0A0A1SLM3"/>
<dbReference type="EMBL" id="LN679998">
    <property type="protein sequence ID" value="CEJ74392.1"/>
    <property type="molecule type" value="Genomic_DNA"/>
</dbReference>
<dbReference type="KEGG" id="psor:RSJ16_12585"/>
<dbReference type="InterPro" id="IPR004360">
    <property type="entry name" value="Glyas_Fos-R_dOase_dom"/>
</dbReference>
<evidence type="ECO:0000313" key="3">
    <source>
        <dbReference type="EMBL" id="CEN31878.1"/>
    </source>
</evidence>
<dbReference type="EC" id="4.4.1.5" evidence="4"/>
<keyword evidence="5" id="KW-1185">Reference proteome</keyword>
<evidence type="ECO:0000313" key="2">
    <source>
        <dbReference type="EMBL" id="CEJ74392.1"/>
    </source>
</evidence>
<evidence type="ECO:0000313" key="7">
    <source>
        <dbReference type="Proteomes" id="UP000049685"/>
    </source>
</evidence>
<dbReference type="PATRIC" id="fig|1505.7.peg.2205"/>
<dbReference type="EMBL" id="CEKZ01000003">
    <property type="protein sequence ID" value="CEQ04252.1"/>
    <property type="molecule type" value="Genomic_DNA"/>
</dbReference>
<reference evidence="3 6" key="2">
    <citation type="submission" date="2015-01" db="EMBL/GenBank/DDBJ databases">
        <authorList>
            <person name="Aslett M.A."/>
            <person name="De Silva N."/>
        </authorList>
    </citation>
    <scope>NUCLEOTIDE SEQUENCE [LARGE SCALE GENOMIC DNA]</scope>
    <source>
        <strain evidence="2 5">ATCC9714</strain>
        <strain evidence="6">R28058</strain>
        <strain evidence="3">UMC4404</strain>
    </source>
</reference>
<proteinExistence type="predicted"/>
<dbReference type="Pfam" id="PF00903">
    <property type="entry name" value="Glyoxalase"/>
    <property type="match status" value="1"/>
</dbReference>
<sequence length="125" mass="14886">MKFTFCHNNFNVLDLEKSLEFYDKALGLKEVRRYESQDGSFILSYLGDGQTNHTLELTWIRDWDKPYNLGDNEFHLALRVDDFDAAYKLHKDMGCICYENKDMGIYFISDPDNYWIEILPSRKHN</sequence>
<gene>
    <name evidence="4" type="primary">gloA_2</name>
    <name evidence="2" type="synonym">gloA</name>
    <name evidence="2" type="ORF">ATCC9714_22801</name>
    <name evidence="4" type="ORF">R28058_19851</name>
    <name evidence="3" type="ORF">UMC4404_30641</name>
</gene>
<dbReference type="Proteomes" id="UP000049685">
    <property type="component" value="Unassembled WGS sequence"/>
</dbReference>
<protein>
    <submittedName>
        <fullName evidence="4">Lactoylglutathione lyase</fullName>
        <ecNumber evidence="4">4.4.1.5</ecNumber>
    </submittedName>
</protein>
<keyword evidence="4" id="KW-0456">Lyase</keyword>
<dbReference type="OrthoDB" id="192739at2"/>
<evidence type="ECO:0000313" key="6">
    <source>
        <dbReference type="Proteomes" id="UP000049127"/>
    </source>
</evidence>
<dbReference type="GeneID" id="97538110"/>
<dbReference type="EMBL" id="CDNY01000029">
    <property type="protein sequence ID" value="CEN31878.1"/>
    <property type="molecule type" value="Genomic_DNA"/>
</dbReference>
<feature type="domain" description="VOC" evidence="1">
    <location>
        <begin position="4"/>
        <end position="121"/>
    </location>
</feature>
<dbReference type="SUPFAM" id="SSF54593">
    <property type="entry name" value="Glyoxalase/Bleomycin resistance protein/Dihydroxybiphenyl dioxygenase"/>
    <property type="match status" value="1"/>
</dbReference>
<dbReference type="GO" id="GO:0004462">
    <property type="term" value="F:lactoylglutathione lyase activity"/>
    <property type="evidence" value="ECO:0007669"/>
    <property type="project" value="UniProtKB-EC"/>
</dbReference>
<dbReference type="RefSeq" id="WP_021126037.1">
    <property type="nucleotide sequence ID" value="NZ_BDJI01000002.1"/>
</dbReference>
<accession>A0A0A1SLM3</accession>
<evidence type="ECO:0000259" key="1">
    <source>
        <dbReference type="PROSITE" id="PS51819"/>
    </source>
</evidence>
<dbReference type="Proteomes" id="UP000032811">
    <property type="component" value="Chromosome 1"/>
</dbReference>
<dbReference type="InterPro" id="IPR037523">
    <property type="entry name" value="VOC_core"/>
</dbReference>
<dbReference type="PANTHER" id="PTHR10374:SF30">
    <property type="entry name" value="LACTOYLGLUTATHIONE LYASE"/>
    <property type="match status" value="1"/>
</dbReference>
<dbReference type="PANTHER" id="PTHR10374">
    <property type="entry name" value="LACTOYLGLUTATHIONE LYASE GLYOXALASE I"/>
    <property type="match status" value="1"/>
</dbReference>
<reference evidence="4 7" key="1">
    <citation type="submission" date="2015-01" db="EMBL/GenBank/DDBJ databases">
        <authorList>
            <person name="Aslett A.Martin."/>
            <person name="De Silva Nishadi"/>
        </authorList>
    </citation>
    <scope>NUCLEOTIDE SEQUENCE [LARGE SCALE GENOMIC DNA]</scope>
    <source>
        <strain evidence="4">R28058</strain>
        <strain evidence="7">UMC4404</strain>
    </source>
</reference>
<dbReference type="PROSITE" id="PS51819">
    <property type="entry name" value="VOC"/>
    <property type="match status" value="1"/>
</dbReference>
<dbReference type="eggNOG" id="COG0346">
    <property type="taxonomic scope" value="Bacteria"/>
</dbReference>
<organism evidence="4 6">
    <name type="scientific">Paraclostridium sordellii</name>
    <name type="common">Clostridium sordellii</name>
    <dbReference type="NCBI Taxonomy" id="1505"/>
    <lineage>
        <taxon>Bacteria</taxon>
        <taxon>Bacillati</taxon>
        <taxon>Bacillota</taxon>
        <taxon>Clostridia</taxon>
        <taxon>Peptostreptococcales</taxon>
        <taxon>Peptostreptococcaceae</taxon>
        <taxon>Paraclostridium</taxon>
    </lineage>
</organism>
<evidence type="ECO:0000313" key="4">
    <source>
        <dbReference type="EMBL" id="CEQ04252.1"/>
    </source>
</evidence>
<dbReference type="InterPro" id="IPR029068">
    <property type="entry name" value="Glyas_Bleomycin-R_OHBP_Dase"/>
</dbReference>